<evidence type="ECO:0000313" key="2">
    <source>
        <dbReference type="EMBL" id="MCI06612.1"/>
    </source>
</evidence>
<dbReference type="Proteomes" id="UP000265520">
    <property type="component" value="Unassembled WGS sequence"/>
</dbReference>
<sequence>MNRARGTCARKRSATAKKQRRPMTKEQPQRNITTTQRGAKRLAHKGCDAPVGLRWTRQRAQLLERELREVEIRTRLKPNRRMERVRSKRERRLAPNESELGAIKGDKRLIVFLIDSIDNER</sequence>
<organism evidence="2 3">
    <name type="scientific">Trifolium medium</name>
    <dbReference type="NCBI Taxonomy" id="97028"/>
    <lineage>
        <taxon>Eukaryota</taxon>
        <taxon>Viridiplantae</taxon>
        <taxon>Streptophyta</taxon>
        <taxon>Embryophyta</taxon>
        <taxon>Tracheophyta</taxon>
        <taxon>Spermatophyta</taxon>
        <taxon>Magnoliopsida</taxon>
        <taxon>eudicotyledons</taxon>
        <taxon>Gunneridae</taxon>
        <taxon>Pentapetalae</taxon>
        <taxon>rosids</taxon>
        <taxon>fabids</taxon>
        <taxon>Fabales</taxon>
        <taxon>Fabaceae</taxon>
        <taxon>Papilionoideae</taxon>
        <taxon>50 kb inversion clade</taxon>
        <taxon>NPAAA clade</taxon>
        <taxon>Hologalegina</taxon>
        <taxon>IRL clade</taxon>
        <taxon>Trifolieae</taxon>
        <taxon>Trifolium</taxon>
    </lineage>
</organism>
<feature type="compositionally biased region" description="Basic residues" evidence="1">
    <location>
        <begin position="8"/>
        <end position="22"/>
    </location>
</feature>
<accession>A0A392P4E0</accession>
<protein>
    <submittedName>
        <fullName evidence="2">Uncharacterized protein</fullName>
    </submittedName>
</protein>
<evidence type="ECO:0000313" key="3">
    <source>
        <dbReference type="Proteomes" id="UP000265520"/>
    </source>
</evidence>
<name>A0A392P4E0_9FABA</name>
<evidence type="ECO:0000256" key="1">
    <source>
        <dbReference type="SAM" id="MobiDB-lite"/>
    </source>
</evidence>
<proteinExistence type="predicted"/>
<keyword evidence="3" id="KW-1185">Reference proteome</keyword>
<dbReference type="EMBL" id="LXQA010062437">
    <property type="protein sequence ID" value="MCI06612.1"/>
    <property type="molecule type" value="Genomic_DNA"/>
</dbReference>
<feature type="region of interest" description="Disordered" evidence="1">
    <location>
        <begin position="1"/>
        <end position="42"/>
    </location>
</feature>
<reference evidence="2 3" key="1">
    <citation type="journal article" date="2018" name="Front. Plant Sci.">
        <title>Red Clover (Trifolium pratense) and Zigzag Clover (T. medium) - A Picture of Genomic Similarities and Differences.</title>
        <authorList>
            <person name="Dluhosova J."/>
            <person name="Istvanek J."/>
            <person name="Nedelnik J."/>
            <person name="Repkova J."/>
        </authorList>
    </citation>
    <scope>NUCLEOTIDE SEQUENCE [LARGE SCALE GENOMIC DNA]</scope>
    <source>
        <strain evidence="3">cv. 10/8</strain>
        <tissue evidence="2">Leaf</tissue>
    </source>
</reference>
<dbReference type="AlphaFoldDB" id="A0A392P4E0"/>
<comment type="caution">
    <text evidence="2">The sequence shown here is derived from an EMBL/GenBank/DDBJ whole genome shotgun (WGS) entry which is preliminary data.</text>
</comment>